<evidence type="ECO:0000313" key="2">
    <source>
        <dbReference type="Proteomes" id="UP000257109"/>
    </source>
</evidence>
<name>A0A371H2Q0_MUCPR</name>
<dbReference type="EMBL" id="QJKJ01003736">
    <property type="protein sequence ID" value="RDX97108.1"/>
    <property type="molecule type" value="Genomic_DNA"/>
</dbReference>
<keyword evidence="2" id="KW-1185">Reference proteome</keyword>
<evidence type="ECO:0000313" key="1">
    <source>
        <dbReference type="EMBL" id="RDX97108.1"/>
    </source>
</evidence>
<sequence length="89" mass="10259">MKKTGLPIAMTLGASRHKRLFIKISKVGFIYHENNAKIWCSFLKHRYTFTSMASTVLLPKIHARTSSMLKVMKAMAIPYHNFTIKRFGD</sequence>
<dbReference type="Proteomes" id="UP000257109">
    <property type="component" value="Unassembled WGS sequence"/>
</dbReference>
<protein>
    <submittedName>
        <fullName evidence="1">Uncharacterized protein</fullName>
    </submittedName>
</protein>
<organism evidence="1 2">
    <name type="scientific">Mucuna pruriens</name>
    <name type="common">Velvet bean</name>
    <name type="synonym">Dolichos pruriens</name>
    <dbReference type="NCBI Taxonomy" id="157652"/>
    <lineage>
        <taxon>Eukaryota</taxon>
        <taxon>Viridiplantae</taxon>
        <taxon>Streptophyta</taxon>
        <taxon>Embryophyta</taxon>
        <taxon>Tracheophyta</taxon>
        <taxon>Spermatophyta</taxon>
        <taxon>Magnoliopsida</taxon>
        <taxon>eudicotyledons</taxon>
        <taxon>Gunneridae</taxon>
        <taxon>Pentapetalae</taxon>
        <taxon>rosids</taxon>
        <taxon>fabids</taxon>
        <taxon>Fabales</taxon>
        <taxon>Fabaceae</taxon>
        <taxon>Papilionoideae</taxon>
        <taxon>50 kb inversion clade</taxon>
        <taxon>NPAAA clade</taxon>
        <taxon>indigoferoid/millettioid clade</taxon>
        <taxon>Phaseoleae</taxon>
        <taxon>Mucuna</taxon>
    </lineage>
</organism>
<reference evidence="1" key="1">
    <citation type="submission" date="2018-05" db="EMBL/GenBank/DDBJ databases">
        <title>Draft genome of Mucuna pruriens seed.</title>
        <authorList>
            <person name="Nnadi N.E."/>
            <person name="Vos R."/>
            <person name="Hasami M.H."/>
            <person name="Devisetty U.K."/>
            <person name="Aguiy J.C."/>
        </authorList>
    </citation>
    <scope>NUCLEOTIDE SEQUENCE [LARGE SCALE GENOMIC DNA]</scope>
    <source>
        <strain evidence="1">JCA_2017</strain>
    </source>
</reference>
<gene>
    <name evidence="1" type="ORF">CR513_20156</name>
</gene>
<feature type="non-terminal residue" evidence="1">
    <location>
        <position position="1"/>
    </location>
</feature>
<proteinExistence type="predicted"/>
<comment type="caution">
    <text evidence="1">The sequence shown here is derived from an EMBL/GenBank/DDBJ whole genome shotgun (WGS) entry which is preliminary data.</text>
</comment>
<accession>A0A371H2Q0</accession>
<dbReference type="AlphaFoldDB" id="A0A371H2Q0"/>